<dbReference type="InterPro" id="IPR050167">
    <property type="entry name" value="Ser_Thr_protein_kinase"/>
</dbReference>
<reference evidence="2 3" key="1">
    <citation type="submission" date="2024-04" db="EMBL/GenBank/DDBJ databases">
        <title>Tritrichomonas musculus Genome.</title>
        <authorList>
            <person name="Alves-Ferreira E."/>
            <person name="Grigg M."/>
            <person name="Lorenzi H."/>
            <person name="Galac M."/>
        </authorList>
    </citation>
    <scope>NUCLEOTIDE SEQUENCE [LARGE SCALE GENOMIC DNA]</scope>
    <source>
        <strain evidence="2 3">EAF2021</strain>
    </source>
</reference>
<dbReference type="PANTHER" id="PTHR23257:SF958">
    <property type="entry name" value="SERINE_THREONINE-PROTEIN KINASE WNK4"/>
    <property type="match status" value="1"/>
</dbReference>
<dbReference type="InterPro" id="IPR000719">
    <property type="entry name" value="Prot_kinase_dom"/>
</dbReference>
<dbReference type="SUPFAM" id="SSF56112">
    <property type="entry name" value="Protein kinase-like (PK-like)"/>
    <property type="match status" value="1"/>
</dbReference>
<accession>A0ABR2IK42</accession>
<gene>
    <name evidence="2" type="ORF">M9Y10_011683</name>
</gene>
<dbReference type="Proteomes" id="UP001470230">
    <property type="component" value="Unassembled WGS sequence"/>
</dbReference>
<name>A0ABR2IK42_9EUKA</name>
<evidence type="ECO:0000259" key="1">
    <source>
        <dbReference type="PROSITE" id="PS50011"/>
    </source>
</evidence>
<proteinExistence type="predicted"/>
<dbReference type="PANTHER" id="PTHR23257">
    <property type="entry name" value="SERINE-THREONINE PROTEIN KINASE"/>
    <property type="match status" value="1"/>
</dbReference>
<dbReference type="EMBL" id="JAPFFF010000017">
    <property type="protein sequence ID" value="KAK8863989.1"/>
    <property type="molecule type" value="Genomic_DNA"/>
</dbReference>
<dbReference type="InterPro" id="IPR001245">
    <property type="entry name" value="Ser-Thr/Tyr_kinase_cat_dom"/>
</dbReference>
<organism evidence="2 3">
    <name type="scientific">Tritrichomonas musculus</name>
    <dbReference type="NCBI Taxonomy" id="1915356"/>
    <lineage>
        <taxon>Eukaryota</taxon>
        <taxon>Metamonada</taxon>
        <taxon>Parabasalia</taxon>
        <taxon>Tritrichomonadida</taxon>
        <taxon>Tritrichomonadidae</taxon>
        <taxon>Tritrichomonas</taxon>
    </lineage>
</organism>
<feature type="domain" description="Protein kinase" evidence="1">
    <location>
        <begin position="1"/>
        <end position="264"/>
    </location>
</feature>
<dbReference type="Gene3D" id="1.10.510.10">
    <property type="entry name" value="Transferase(Phosphotransferase) domain 1"/>
    <property type="match status" value="1"/>
</dbReference>
<protein>
    <recommendedName>
        <fullName evidence="1">Protein kinase domain-containing protein</fullName>
    </recommendedName>
</protein>
<dbReference type="InterPro" id="IPR011009">
    <property type="entry name" value="Kinase-like_dom_sf"/>
</dbReference>
<evidence type="ECO:0000313" key="2">
    <source>
        <dbReference type="EMBL" id="KAK8863989.1"/>
    </source>
</evidence>
<evidence type="ECO:0000313" key="3">
    <source>
        <dbReference type="Proteomes" id="UP001470230"/>
    </source>
</evidence>
<dbReference type="Pfam" id="PF07714">
    <property type="entry name" value="PK_Tyr_Ser-Thr"/>
    <property type="match status" value="1"/>
</dbReference>
<keyword evidence="3" id="KW-1185">Reference proteome</keyword>
<sequence>MDNLEIDLSTFDVRRIQLKGKKLSDIYIFSKDDTNYFGKVVKIPFDDSQKEEFEKSIRYLKEINYPTILHVIGWSINANFADSFPMIITEFMPRKSLDIVFMAITNKKQSQSWTDTKRYITAIGVAYGMRYLHSKDIIHKNLRPSKIFFDNNYYPHVSFLTLDPEFENEGELPKQYIDFYAPELFNSWLYQECTKATDVYAYSMIIYQLFTNKNPPGKSQKRQQADLATIDQNMKKFFETCWNENPEKRPSFNDIVEYFSQDSIKSAFGNVHYDEIDKYINSFLIPSLADSP</sequence>
<comment type="caution">
    <text evidence="2">The sequence shown here is derived from an EMBL/GenBank/DDBJ whole genome shotgun (WGS) entry which is preliminary data.</text>
</comment>
<dbReference type="PROSITE" id="PS50011">
    <property type="entry name" value="PROTEIN_KINASE_DOM"/>
    <property type="match status" value="1"/>
</dbReference>